<protein>
    <submittedName>
        <fullName evidence="1">Uncharacterized protein</fullName>
    </submittedName>
</protein>
<dbReference type="PANTHER" id="PTHR22767">
    <property type="entry name" value="N-TERMINAL ACETYLTRANSFERASE-RELATED"/>
    <property type="match status" value="1"/>
</dbReference>
<dbReference type="OrthoDB" id="1874341at2759"/>
<dbReference type="Proteomes" id="UP001152888">
    <property type="component" value="Unassembled WGS sequence"/>
</dbReference>
<comment type="caution">
    <text evidence="1">The sequence shown here is derived from an EMBL/GenBank/DDBJ whole genome shotgun (WGS) entry which is preliminary data.</text>
</comment>
<dbReference type="PANTHER" id="PTHR22767:SF3">
    <property type="entry name" value="N-ALPHA-ACETYLTRANSFERASE 25, NATB AUXILIARY SUBUNIT"/>
    <property type="match status" value="1"/>
</dbReference>
<dbReference type="AlphaFoldDB" id="A0A9P0PJ47"/>
<dbReference type="SUPFAM" id="SSF48452">
    <property type="entry name" value="TPR-like"/>
    <property type="match status" value="1"/>
</dbReference>
<dbReference type="EMBL" id="CAKOFQ010006987">
    <property type="protein sequence ID" value="CAH1985847.1"/>
    <property type="molecule type" value="Genomic_DNA"/>
</dbReference>
<dbReference type="GO" id="GO:0031416">
    <property type="term" value="C:NatB complex"/>
    <property type="evidence" value="ECO:0007669"/>
    <property type="project" value="TreeGrafter"/>
</dbReference>
<accession>A0A9P0PJ47</accession>
<evidence type="ECO:0000313" key="2">
    <source>
        <dbReference type="Proteomes" id="UP001152888"/>
    </source>
</evidence>
<gene>
    <name evidence="1" type="ORF">ACAOBT_LOCUS16900</name>
</gene>
<dbReference type="InterPro" id="IPR011990">
    <property type="entry name" value="TPR-like_helical_dom_sf"/>
</dbReference>
<reference evidence="1" key="1">
    <citation type="submission" date="2022-03" db="EMBL/GenBank/DDBJ databases">
        <authorList>
            <person name="Sayadi A."/>
        </authorList>
    </citation>
    <scope>NUCLEOTIDE SEQUENCE</scope>
</reference>
<dbReference type="Gene3D" id="1.25.40.1040">
    <property type="match status" value="1"/>
</dbReference>
<name>A0A9P0PJ47_ACAOB</name>
<proteinExistence type="predicted"/>
<evidence type="ECO:0000313" key="1">
    <source>
        <dbReference type="EMBL" id="CAH1985847.1"/>
    </source>
</evidence>
<sequence length="135" mass="15365">MSRAAPNMHVQPDSSVVERRLRPIYDWLDIGNNKKALQECDKVLKKTPNLHCAKALKALTLNRMGKEYDSQDILEALVKENPTDDATLQAITLCYREMQECEYQNIYKCIFEKGESSKTHLHAVSLSIMILALIG</sequence>
<keyword evidence="2" id="KW-1185">Reference proteome</keyword>
<organism evidence="1 2">
    <name type="scientific">Acanthoscelides obtectus</name>
    <name type="common">Bean weevil</name>
    <name type="synonym">Bruchus obtectus</name>
    <dbReference type="NCBI Taxonomy" id="200917"/>
    <lineage>
        <taxon>Eukaryota</taxon>
        <taxon>Metazoa</taxon>
        <taxon>Ecdysozoa</taxon>
        <taxon>Arthropoda</taxon>
        <taxon>Hexapoda</taxon>
        <taxon>Insecta</taxon>
        <taxon>Pterygota</taxon>
        <taxon>Neoptera</taxon>
        <taxon>Endopterygota</taxon>
        <taxon>Coleoptera</taxon>
        <taxon>Polyphaga</taxon>
        <taxon>Cucujiformia</taxon>
        <taxon>Chrysomeloidea</taxon>
        <taxon>Chrysomelidae</taxon>
        <taxon>Bruchinae</taxon>
        <taxon>Bruchini</taxon>
        <taxon>Acanthoscelides</taxon>
    </lineage>
</organism>